<evidence type="ECO:0000256" key="13">
    <source>
        <dbReference type="ARBA" id="ARBA00049494"/>
    </source>
</evidence>
<dbReference type="Pfam" id="PF06574">
    <property type="entry name" value="FAD_syn"/>
    <property type="match status" value="1"/>
</dbReference>
<keyword evidence="9 14" id="KW-0274">FAD</keyword>
<keyword evidence="5 14" id="KW-0808">Transferase</keyword>
<dbReference type="EC" id="2.7.1.26" evidence="14"/>
<evidence type="ECO:0000256" key="5">
    <source>
        <dbReference type="ARBA" id="ARBA00022679"/>
    </source>
</evidence>
<evidence type="ECO:0000256" key="12">
    <source>
        <dbReference type="ARBA" id="ARBA00047880"/>
    </source>
</evidence>
<evidence type="ECO:0000256" key="14">
    <source>
        <dbReference type="PIRNR" id="PIRNR004491"/>
    </source>
</evidence>
<dbReference type="FunFam" id="3.40.50.620:FF:000021">
    <property type="entry name" value="Riboflavin biosynthesis protein"/>
    <property type="match status" value="1"/>
</dbReference>
<reference evidence="16 17" key="1">
    <citation type="journal article" date="2016" name="Nat. Commun.">
        <title>Thousands of microbial genomes shed light on interconnected biogeochemical processes in an aquifer system.</title>
        <authorList>
            <person name="Anantharaman K."/>
            <person name="Brown C.T."/>
            <person name="Hug L.A."/>
            <person name="Sharon I."/>
            <person name="Castelle C.J."/>
            <person name="Probst A.J."/>
            <person name="Thomas B.C."/>
            <person name="Singh A."/>
            <person name="Wilkins M.J."/>
            <person name="Karaoz U."/>
            <person name="Brodie E.L."/>
            <person name="Williams K.H."/>
            <person name="Hubbard S.S."/>
            <person name="Banfield J.F."/>
        </authorList>
    </citation>
    <scope>NUCLEOTIDE SEQUENCE [LARGE SCALE GENOMIC DNA]</scope>
</reference>
<dbReference type="Proteomes" id="UP000177230">
    <property type="component" value="Unassembled WGS sequence"/>
</dbReference>
<evidence type="ECO:0000256" key="8">
    <source>
        <dbReference type="ARBA" id="ARBA00022777"/>
    </source>
</evidence>
<evidence type="ECO:0000256" key="4">
    <source>
        <dbReference type="ARBA" id="ARBA00022643"/>
    </source>
</evidence>
<dbReference type="GO" id="GO:0008531">
    <property type="term" value="F:riboflavin kinase activity"/>
    <property type="evidence" value="ECO:0007669"/>
    <property type="project" value="UniProtKB-UniRule"/>
</dbReference>
<evidence type="ECO:0000256" key="7">
    <source>
        <dbReference type="ARBA" id="ARBA00022741"/>
    </source>
</evidence>
<dbReference type="GO" id="GO:0006747">
    <property type="term" value="P:FAD biosynthetic process"/>
    <property type="evidence" value="ECO:0007669"/>
    <property type="project" value="UniProtKB-UniRule"/>
</dbReference>
<dbReference type="Gene3D" id="2.40.30.30">
    <property type="entry name" value="Riboflavin kinase-like"/>
    <property type="match status" value="1"/>
</dbReference>
<dbReference type="EC" id="2.7.7.2" evidence="14"/>
<dbReference type="PANTHER" id="PTHR22749:SF6">
    <property type="entry name" value="RIBOFLAVIN KINASE"/>
    <property type="match status" value="1"/>
</dbReference>
<dbReference type="InterPro" id="IPR002606">
    <property type="entry name" value="Riboflavin_kinase_bac"/>
</dbReference>
<dbReference type="SUPFAM" id="SSF82114">
    <property type="entry name" value="Riboflavin kinase-like"/>
    <property type="match status" value="1"/>
</dbReference>
<dbReference type="GO" id="GO:0009398">
    <property type="term" value="P:FMN biosynthetic process"/>
    <property type="evidence" value="ECO:0007669"/>
    <property type="project" value="UniProtKB-UniRule"/>
</dbReference>
<dbReference type="Gene3D" id="3.40.50.620">
    <property type="entry name" value="HUPs"/>
    <property type="match status" value="1"/>
</dbReference>
<dbReference type="GO" id="GO:0005524">
    <property type="term" value="F:ATP binding"/>
    <property type="evidence" value="ECO:0007669"/>
    <property type="project" value="UniProtKB-UniRule"/>
</dbReference>
<keyword evidence="7 14" id="KW-0547">Nucleotide-binding</keyword>
<keyword evidence="3 14" id="KW-0285">Flavoprotein</keyword>
<comment type="similarity">
    <text evidence="14">Belongs to the ribF family.</text>
</comment>
<evidence type="ECO:0000256" key="1">
    <source>
        <dbReference type="ARBA" id="ARBA00004726"/>
    </source>
</evidence>
<protein>
    <recommendedName>
        <fullName evidence="14">Riboflavin biosynthesis protein</fullName>
    </recommendedName>
    <domain>
        <recommendedName>
            <fullName evidence="14">Riboflavin kinase</fullName>
            <ecNumber evidence="14">2.7.1.26</ecNumber>
        </recommendedName>
        <alternativeName>
            <fullName evidence="14">Flavokinase</fullName>
        </alternativeName>
    </domain>
    <domain>
        <recommendedName>
            <fullName evidence="14">FMN adenylyltransferase</fullName>
            <ecNumber evidence="14">2.7.7.2</ecNumber>
        </recommendedName>
        <alternativeName>
            <fullName evidence="14">FAD pyrophosphorylase</fullName>
        </alternativeName>
        <alternativeName>
            <fullName evidence="14">FAD synthase</fullName>
        </alternativeName>
    </domain>
</protein>
<dbReference type="PIRSF" id="PIRSF004491">
    <property type="entry name" value="FAD_Synth"/>
    <property type="match status" value="1"/>
</dbReference>
<keyword evidence="10 14" id="KW-0067">ATP-binding</keyword>
<dbReference type="GO" id="GO:0009231">
    <property type="term" value="P:riboflavin biosynthetic process"/>
    <property type="evidence" value="ECO:0007669"/>
    <property type="project" value="InterPro"/>
</dbReference>
<feature type="domain" description="Riboflavin kinase" evidence="15">
    <location>
        <begin position="183"/>
        <end position="308"/>
    </location>
</feature>
<dbReference type="InterPro" id="IPR023465">
    <property type="entry name" value="Riboflavin_kinase_dom_sf"/>
</dbReference>
<dbReference type="InterPro" id="IPR015864">
    <property type="entry name" value="FAD_synthase"/>
</dbReference>
<dbReference type="InterPro" id="IPR014729">
    <property type="entry name" value="Rossmann-like_a/b/a_fold"/>
</dbReference>
<dbReference type="AlphaFoldDB" id="A0A1F5R2S4"/>
<dbReference type="SMART" id="SM00904">
    <property type="entry name" value="Flavokinase"/>
    <property type="match status" value="1"/>
</dbReference>
<accession>A0A1F5R2S4</accession>
<keyword evidence="11" id="KW-0511">Multifunctional enzyme</keyword>
<comment type="catalytic activity">
    <reaction evidence="12 14">
        <text>riboflavin + ATP = FMN + ADP + H(+)</text>
        <dbReference type="Rhea" id="RHEA:14357"/>
        <dbReference type="ChEBI" id="CHEBI:15378"/>
        <dbReference type="ChEBI" id="CHEBI:30616"/>
        <dbReference type="ChEBI" id="CHEBI:57986"/>
        <dbReference type="ChEBI" id="CHEBI:58210"/>
        <dbReference type="ChEBI" id="CHEBI:456216"/>
        <dbReference type="EC" id="2.7.1.26"/>
    </reaction>
</comment>
<dbReference type="PANTHER" id="PTHR22749">
    <property type="entry name" value="RIBOFLAVIN KINASE/FMN ADENYLYLTRANSFERASE"/>
    <property type="match status" value="1"/>
</dbReference>
<name>A0A1F5R2S4_9BACT</name>
<gene>
    <name evidence="16" type="ORF">A2024_00800</name>
</gene>
<evidence type="ECO:0000256" key="9">
    <source>
        <dbReference type="ARBA" id="ARBA00022827"/>
    </source>
</evidence>
<evidence type="ECO:0000313" key="16">
    <source>
        <dbReference type="EMBL" id="OGF08802.1"/>
    </source>
</evidence>
<evidence type="ECO:0000313" key="17">
    <source>
        <dbReference type="Proteomes" id="UP000177230"/>
    </source>
</evidence>
<proteinExistence type="inferred from homology"/>
<dbReference type="Pfam" id="PF01687">
    <property type="entry name" value="Flavokinase"/>
    <property type="match status" value="1"/>
</dbReference>
<evidence type="ECO:0000256" key="11">
    <source>
        <dbReference type="ARBA" id="ARBA00023268"/>
    </source>
</evidence>
<comment type="catalytic activity">
    <reaction evidence="13 14">
        <text>FMN + ATP + H(+) = FAD + diphosphate</text>
        <dbReference type="Rhea" id="RHEA:17237"/>
        <dbReference type="ChEBI" id="CHEBI:15378"/>
        <dbReference type="ChEBI" id="CHEBI:30616"/>
        <dbReference type="ChEBI" id="CHEBI:33019"/>
        <dbReference type="ChEBI" id="CHEBI:57692"/>
        <dbReference type="ChEBI" id="CHEBI:58210"/>
        <dbReference type="EC" id="2.7.7.2"/>
    </reaction>
</comment>
<comment type="pathway">
    <text evidence="2 14">Cofactor biosynthesis; FMN biosynthesis; FMN from riboflavin (ATP route): step 1/1.</text>
</comment>
<dbReference type="InterPro" id="IPR023468">
    <property type="entry name" value="Riboflavin_kinase"/>
</dbReference>
<evidence type="ECO:0000259" key="15">
    <source>
        <dbReference type="SMART" id="SM00904"/>
    </source>
</evidence>
<sequence>MLVITRLNNFGVSHPGAVAALGSFDGLHLGHRAIIKKLVARAKKIGHDSVVITFDPHPRQVLSQDRTPCLLTALSEKQEILESLGVGVMAVIKFSPRVATLSPEEFIRSVMVKKLAVSEVICGNDCGFGAGRKGNINTLRELGAKMGFKVSVLSSLKTNGSKVSSSCIRSLISSGKIEQANKMLGRVYFVRGMVVKGLGLGRKLGFPTANIRLSDPQKLLPRDGVYAAGARIGRREYQGMLYIGSRLTVGRSARTIEFNAFGGKYDLSGKKAEIFFHKYIRPGKKYGTVEALIRAIERDKRKIERYFTELRRQK</sequence>
<comment type="pathway">
    <text evidence="1 14">Cofactor biosynthesis; FAD biosynthesis; FAD from FMN: step 1/1.</text>
</comment>
<evidence type="ECO:0000256" key="2">
    <source>
        <dbReference type="ARBA" id="ARBA00005201"/>
    </source>
</evidence>
<dbReference type="UniPathway" id="UPA00277">
    <property type="reaction ID" value="UER00407"/>
</dbReference>
<comment type="caution">
    <text evidence="16">The sequence shown here is derived from an EMBL/GenBank/DDBJ whole genome shotgun (WGS) entry which is preliminary data.</text>
</comment>
<dbReference type="GO" id="GO:0003919">
    <property type="term" value="F:FMN adenylyltransferase activity"/>
    <property type="evidence" value="ECO:0007669"/>
    <property type="project" value="UniProtKB-UniRule"/>
</dbReference>
<keyword evidence="8 14" id="KW-0418">Kinase</keyword>
<dbReference type="EMBL" id="MFFM01000046">
    <property type="protein sequence ID" value="OGF08802.1"/>
    <property type="molecule type" value="Genomic_DNA"/>
</dbReference>
<evidence type="ECO:0000256" key="3">
    <source>
        <dbReference type="ARBA" id="ARBA00022630"/>
    </source>
</evidence>
<evidence type="ECO:0000256" key="6">
    <source>
        <dbReference type="ARBA" id="ARBA00022695"/>
    </source>
</evidence>
<evidence type="ECO:0000256" key="10">
    <source>
        <dbReference type="ARBA" id="ARBA00022840"/>
    </source>
</evidence>
<dbReference type="NCBIfam" id="NF004162">
    <property type="entry name" value="PRK05627.1-5"/>
    <property type="match status" value="1"/>
</dbReference>
<dbReference type="NCBIfam" id="TIGR00083">
    <property type="entry name" value="ribF"/>
    <property type="match status" value="1"/>
</dbReference>
<organism evidence="16 17">
    <name type="scientific">Candidatus Edwardsbacteria bacterium GWF2_54_11</name>
    <dbReference type="NCBI Taxonomy" id="1817851"/>
    <lineage>
        <taxon>Bacteria</taxon>
        <taxon>Candidatus Edwardsiibacteriota</taxon>
    </lineage>
</organism>
<keyword evidence="6 14" id="KW-0548">Nucleotidyltransferase</keyword>
<dbReference type="UniPathway" id="UPA00276">
    <property type="reaction ID" value="UER00406"/>
</dbReference>
<dbReference type="CDD" id="cd02064">
    <property type="entry name" value="FAD_synthetase_N"/>
    <property type="match status" value="1"/>
</dbReference>
<dbReference type="InterPro" id="IPR015865">
    <property type="entry name" value="Riboflavin_kinase_bac/euk"/>
</dbReference>
<dbReference type="SUPFAM" id="SSF52374">
    <property type="entry name" value="Nucleotidylyl transferase"/>
    <property type="match status" value="1"/>
</dbReference>
<keyword evidence="4 14" id="KW-0288">FMN</keyword>